<evidence type="ECO:0000313" key="8">
    <source>
        <dbReference type="EMBL" id="CAD8706299.1"/>
    </source>
</evidence>
<dbReference type="SUPFAM" id="SSF160059">
    <property type="entry name" value="PriA/YqbF domain"/>
    <property type="match status" value="1"/>
</dbReference>
<dbReference type="InterPro" id="IPR036224">
    <property type="entry name" value="GINS_bundle-like_dom_sf"/>
</dbReference>
<dbReference type="GO" id="GO:0000727">
    <property type="term" value="P:double-strand break repair via break-induced replication"/>
    <property type="evidence" value="ECO:0007669"/>
    <property type="project" value="TreeGrafter"/>
</dbReference>
<reference evidence="8" key="1">
    <citation type="submission" date="2021-01" db="EMBL/GenBank/DDBJ databases">
        <authorList>
            <person name="Corre E."/>
            <person name="Pelletier E."/>
            <person name="Niang G."/>
            <person name="Scheremetjew M."/>
            <person name="Finn R."/>
            <person name="Kale V."/>
            <person name="Holt S."/>
            <person name="Cochrane G."/>
            <person name="Meng A."/>
            <person name="Brown T."/>
            <person name="Cohen L."/>
        </authorList>
    </citation>
    <scope>NUCLEOTIDE SEQUENCE</scope>
    <source>
        <strain evidence="8">SL-175</strain>
    </source>
</reference>
<dbReference type="InterPro" id="IPR021151">
    <property type="entry name" value="GINS_A"/>
</dbReference>
<dbReference type="CDD" id="cd11712">
    <property type="entry name" value="GINS_A_psf2"/>
    <property type="match status" value="1"/>
</dbReference>
<dbReference type="InterPro" id="IPR007257">
    <property type="entry name" value="GINS_Psf2"/>
</dbReference>
<protein>
    <recommendedName>
        <fullName evidence="5">DNA replication complex GINS protein PSF2</fullName>
    </recommendedName>
</protein>
<dbReference type="AlphaFoldDB" id="A0A7S0X995"/>
<dbReference type="EMBL" id="HBFC01015303">
    <property type="protein sequence ID" value="CAD8706299.1"/>
    <property type="molecule type" value="Transcribed_RNA"/>
</dbReference>
<evidence type="ECO:0000259" key="6">
    <source>
        <dbReference type="Pfam" id="PF05916"/>
    </source>
</evidence>
<feature type="domain" description="DNA replication complex GINS protein PSF2 N-terminal" evidence="7">
    <location>
        <begin position="10"/>
        <end position="69"/>
    </location>
</feature>
<proteinExistence type="inferred from homology"/>
<dbReference type="Pfam" id="PF05916">
    <property type="entry name" value="Sld5"/>
    <property type="match status" value="1"/>
</dbReference>
<dbReference type="InterPro" id="IPR056784">
    <property type="entry name" value="PSF2_N"/>
</dbReference>
<comment type="similarity">
    <text evidence="2 5">Belongs to the GINS2/PSF2 family.</text>
</comment>
<evidence type="ECO:0000259" key="7">
    <source>
        <dbReference type="Pfam" id="PF25005"/>
    </source>
</evidence>
<evidence type="ECO:0000256" key="1">
    <source>
        <dbReference type="ARBA" id="ARBA00004123"/>
    </source>
</evidence>
<evidence type="ECO:0000256" key="2">
    <source>
        <dbReference type="ARBA" id="ARBA00010565"/>
    </source>
</evidence>
<dbReference type="PANTHER" id="PTHR12772:SF0">
    <property type="entry name" value="DNA REPLICATION COMPLEX GINS PROTEIN PSF2"/>
    <property type="match status" value="1"/>
</dbReference>
<dbReference type="GO" id="GO:0000811">
    <property type="term" value="C:GINS complex"/>
    <property type="evidence" value="ECO:0007669"/>
    <property type="project" value="TreeGrafter"/>
</dbReference>
<dbReference type="Pfam" id="PF25005">
    <property type="entry name" value="PSF2_N"/>
    <property type="match status" value="1"/>
</dbReference>
<dbReference type="Gene3D" id="3.40.5.50">
    <property type="match status" value="1"/>
</dbReference>
<sequence length="183" mass="20535">MVNNALEELTHQEVHFVAEDEEIVVVPNFSLPPVHMLGGTYGPFRPQIPVGVPLWLAMILKKQGKCNVIPPRWLDVATLNSVIELERNSDEVFQALPFHYIELATDLCKYAREDLQDWSLSYDLLDSIRAIRLNKIQAGLRTLSSDALKGIKIGNLSAMEVNIIRPFMSTALNHFLDANGNAL</sequence>
<keyword evidence="3 5" id="KW-0235">DNA replication</keyword>
<keyword evidence="4 5" id="KW-0539">Nucleus</keyword>
<organism evidence="8">
    <name type="scientific">Mantoniella antarctica</name>
    <dbReference type="NCBI Taxonomy" id="81844"/>
    <lineage>
        <taxon>Eukaryota</taxon>
        <taxon>Viridiplantae</taxon>
        <taxon>Chlorophyta</taxon>
        <taxon>Mamiellophyceae</taxon>
        <taxon>Mamiellales</taxon>
        <taxon>Mamiellaceae</taxon>
        <taxon>Mantoniella</taxon>
    </lineage>
</organism>
<dbReference type="SUPFAM" id="SSF158573">
    <property type="entry name" value="GINS helical bundle-like"/>
    <property type="match status" value="1"/>
</dbReference>
<gene>
    <name evidence="8" type="ORF">MANT1106_LOCUS8982</name>
</gene>
<name>A0A7S0X995_9CHLO</name>
<accession>A0A7S0X995</accession>
<evidence type="ECO:0000256" key="3">
    <source>
        <dbReference type="ARBA" id="ARBA00022705"/>
    </source>
</evidence>
<evidence type="ECO:0000256" key="4">
    <source>
        <dbReference type="ARBA" id="ARBA00023242"/>
    </source>
</evidence>
<feature type="domain" description="GINS subunit" evidence="6">
    <location>
        <begin position="73"/>
        <end position="175"/>
    </location>
</feature>
<dbReference type="GO" id="GO:0006260">
    <property type="term" value="P:DNA replication"/>
    <property type="evidence" value="ECO:0007669"/>
    <property type="project" value="UniProtKB-KW"/>
</dbReference>
<dbReference type="CDD" id="cd21694">
    <property type="entry name" value="GINS_B_Psf2"/>
    <property type="match status" value="1"/>
</dbReference>
<dbReference type="Gene3D" id="1.20.58.1020">
    <property type="match status" value="1"/>
</dbReference>
<comment type="subcellular location">
    <subcellularLocation>
        <location evidence="1 5">Nucleus</location>
    </subcellularLocation>
</comment>
<dbReference type="PIRSF" id="PIRSF028998">
    <property type="entry name" value="GINS_Psf2_subgr"/>
    <property type="match status" value="1"/>
</dbReference>
<dbReference type="PANTHER" id="PTHR12772">
    <property type="entry name" value="DNA REPLICATION COMPLEX GINS PROTEIN PSF2"/>
    <property type="match status" value="1"/>
</dbReference>
<comment type="subunit">
    <text evidence="5">Component of the GINS complex.</text>
</comment>
<dbReference type="FunFam" id="3.40.5.50:FF:000001">
    <property type="entry name" value="DNA replication complex GINS protein PSF2"/>
    <property type="match status" value="1"/>
</dbReference>
<evidence type="ECO:0000256" key="5">
    <source>
        <dbReference type="PIRNR" id="PIRNR028998"/>
    </source>
</evidence>